<proteinExistence type="predicted"/>
<sequence>MVPPSPIILSYLAEHKKATRNDITKVVYKVSSELDGTNVRINAVFRGHMENPDLGIESETVDSELWYWISNRFIGECDYPKKDDVCLEISKPDYFEEYKLENIRKNMKAIKWGTEDNRLDFLRILSKIIKEIPSSVH</sequence>
<accession>H1Z0A9</accession>
<gene>
    <name evidence="1" type="ORF">Metlim_0228</name>
</gene>
<dbReference type="AlphaFoldDB" id="H1Z0A9"/>
<protein>
    <submittedName>
        <fullName evidence="1">Uncharacterized protein</fullName>
    </submittedName>
</protein>
<dbReference type="InParanoid" id="H1Z0A9"/>
<dbReference type="RefSeq" id="WP_004076014.1">
    <property type="nucleotide sequence ID" value="NZ_CM001436.1"/>
</dbReference>
<keyword evidence="2" id="KW-1185">Reference proteome</keyword>
<evidence type="ECO:0000313" key="1">
    <source>
        <dbReference type="EMBL" id="EHQ34376.1"/>
    </source>
</evidence>
<dbReference type="EMBL" id="CM001436">
    <property type="protein sequence ID" value="EHQ34376.1"/>
    <property type="molecule type" value="Genomic_DNA"/>
</dbReference>
<reference evidence="1 2" key="1">
    <citation type="submission" date="2011-10" db="EMBL/GenBank/DDBJ databases">
        <title>The Improved High-Quality Draft genome of Methanoplanus limicola DSM 2279.</title>
        <authorList>
            <consortium name="US DOE Joint Genome Institute (JGI-PGF)"/>
            <person name="Lucas S."/>
            <person name="Copeland A."/>
            <person name="Lapidus A."/>
            <person name="Glavina del Rio T."/>
            <person name="Dalin E."/>
            <person name="Tice H."/>
            <person name="Bruce D."/>
            <person name="Goodwin L."/>
            <person name="Pitluck S."/>
            <person name="Peters L."/>
            <person name="Mikhailova N."/>
            <person name="Lu M."/>
            <person name="Kyrpides N."/>
            <person name="Mavromatis K."/>
            <person name="Ivanova N."/>
            <person name="Markowitz V."/>
            <person name="Cheng J.-F."/>
            <person name="Hugenholtz P."/>
            <person name="Woyke T."/>
            <person name="Wu D."/>
            <person name="Wirth R."/>
            <person name="Brambilla E.-M."/>
            <person name="Klenk H.-P."/>
            <person name="Eisen J.A."/>
        </authorList>
    </citation>
    <scope>NUCLEOTIDE SEQUENCE [LARGE SCALE GENOMIC DNA]</scope>
    <source>
        <strain evidence="1 2">DSM 2279</strain>
    </source>
</reference>
<name>H1Z0A9_9EURY</name>
<evidence type="ECO:0000313" key="2">
    <source>
        <dbReference type="Proteomes" id="UP000005741"/>
    </source>
</evidence>
<dbReference type="Proteomes" id="UP000005741">
    <property type="component" value="Chromosome"/>
</dbReference>
<dbReference type="HOGENOM" id="CLU_1860719_0_0_2"/>
<organism evidence="1 2">
    <name type="scientific">Methanoplanus limicola DSM 2279</name>
    <dbReference type="NCBI Taxonomy" id="937775"/>
    <lineage>
        <taxon>Archaea</taxon>
        <taxon>Methanobacteriati</taxon>
        <taxon>Methanobacteriota</taxon>
        <taxon>Stenosarchaea group</taxon>
        <taxon>Methanomicrobia</taxon>
        <taxon>Methanomicrobiales</taxon>
        <taxon>Methanomicrobiaceae</taxon>
        <taxon>Methanoplanus</taxon>
    </lineage>
</organism>